<evidence type="ECO:0000313" key="2">
    <source>
        <dbReference type="Proteomes" id="UP000077628"/>
    </source>
</evidence>
<dbReference type="STRING" id="702114.A1355_02070"/>
<dbReference type="Proteomes" id="UP000077628">
    <property type="component" value="Unassembled WGS sequence"/>
</dbReference>
<dbReference type="EMBL" id="LUUK01000078">
    <property type="protein sequence ID" value="OAI22420.1"/>
    <property type="molecule type" value="Genomic_DNA"/>
</dbReference>
<evidence type="ECO:0008006" key="3">
    <source>
        <dbReference type="Google" id="ProtNLM"/>
    </source>
</evidence>
<protein>
    <recommendedName>
        <fullName evidence="3">Porin domain-containing protein</fullName>
    </recommendedName>
</protein>
<proteinExistence type="predicted"/>
<evidence type="ECO:0000313" key="1">
    <source>
        <dbReference type="EMBL" id="OAI22420.1"/>
    </source>
</evidence>
<organism evidence="1 2">
    <name type="scientific">Methylomonas koyamae</name>
    <dbReference type="NCBI Taxonomy" id="702114"/>
    <lineage>
        <taxon>Bacteria</taxon>
        <taxon>Pseudomonadati</taxon>
        <taxon>Pseudomonadota</taxon>
        <taxon>Gammaproteobacteria</taxon>
        <taxon>Methylococcales</taxon>
        <taxon>Methylococcaceae</taxon>
        <taxon>Methylomonas</taxon>
    </lineage>
</organism>
<accession>A0A177NZC1</accession>
<comment type="caution">
    <text evidence="1">The sequence shown here is derived from an EMBL/GenBank/DDBJ whole genome shotgun (WGS) entry which is preliminary data.</text>
</comment>
<keyword evidence="2" id="KW-1185">Reference proteome</keyword>
<name>A0A177NZC1_9GAMM</name>
<gene>
    <name evidence="1" type="ORF">A1355_02070</name>
</gene>
<reference evidence="2" key="1">
    <citation type="submission" date="2016-03" db="EMBL/GenBank/DDBJ databases">
        <authorList>
            <person name="Heylen K."/>
            <person name="De Vos P."/>
            <person name="Vekeman B."/>
        </authorList>
    </citation>
    <scope>NUCLEOTIDE SEQUENCE [LARGE SCALE GENOMIC DNA]</scope>
    <source>
        <strain evidence="2">R-45383</strain>
    </source>
</reference>
<dbReference type="SUPFAM" id="SSF56935">
    <property type="entry name" value="Porins"/>
    <property type="match status" value="1"/>
</dbReference>
<dbReference type="AlphaFoldDB" id="A0A177NZC1"/>
<sequence length="409" mass="45844">MSVRTVRADFFSTEDGKLRLSSFGTLGVVYDSSDILYLQTSTDQPNTFDGHWSWRSSTQLGIQASAKFTDEWDAMVQFLIKDRSYNSLNENLFWGLLRWQPSRNFTVRAGRLGLDVYLLSDYRNVGYAYLWERPPTEFYGSLINQNFDGVDLAWRVPLAQGFFQAKAFAGSYSHSFPIFQLDTVSKNTLALSPIFGGKFSYEDEDWQLSLGATYTIFDKNFVGISQLLQGLSAPGLRTVWSNAADYAAQLNKVGKGIGFYSIGAAYNANEWSIQSEFGYLDSGVPEIQSQFSGYFSIGRHIGDITPYLLFSIARPSGESKTVVPPEISGPLQDQLYAATSIAMQEYRINQETISLGARWDFAPNLAAKIQWDHSHVAANSSSLWLNGSREISTPDLDVDLFSLSMNWSF</sequence>